<dbReference type="Pfam" id="PF00378">
    <property type="entry name" value="ECH_1"/>
    <property type="match status" value="1"/>
</dbReference>
<dbReference type="AlphaFoldDB" id="A0A0B7NJN3"/>
<dbReference type="CDD" id="cd06558">
    <property type="entry name" value="crotonase-like"/>
    <property type="match status" value="1"/>
</dbReference>
<accession>A0A0B7NJN3</accession>
<organism evidence="2 3">
    <name type="scientific">Parasitella parasitica</name>
    <dbReference type="NCBI Taxonomy" id="35722"/>
    <lineage>
        <taxon>Eukaryota</taxon>
        <taxon>Fungi</taxon>
        <taxon>Fungi incertae sedis</taxon>
        <taxon>Mucoromycota</taxon>
        <taxon>Mucoromycotina</taxon>
        <taxon>Mucoromycetes</taxon>
        <taxon>Mucorales</taxon>
        <taxon>Mucorineae</taxon>
        <taxon>Mucoraceae</taxon>
        <taxon>Parasitella</taxon>
    </lineage>
</organism>
<dbReference type="InterPro" id="IPR051683">
    <property type="entry name" value="Enoyl-CoA_Hydratase/Isomerase"/>
</dbReference>
<evidence type="ECO:0000313" key="2">
    <source>
        <dbReference type="EMBL" id="CEP15719.1"/>
    </source>
</evidence>
<comment type="similarity">
    <text evidence="1">Belongs to the enoyl-CoA hydratase/isomerase family.</text>
</comment>
<dbReference type="PANTHER" id="PTHR42964:SF1">
    <property type="entry name" value="POLYKETIDE BIOSYNTHESIS ENOYL-COA HYDRATASE PKSH-RELATED"/>
    <property type="match status" value="1"/>
</dbReference>
<dbReference type="SUPFAM" id="SSF52096">
    <property type="entry name" value="ClpP/crotonase"/>
    <property type="match status" value="1"/>
</dbReference>
<dbReference type="Gene3D" id="1.10.12.10">
    <property type="entry name" value="Lyase 2-enoyl-coa Hydratase, Chain A, domain 2"/>
    <property type="match status" value="1"/>
</dbReference>
<evidence type="ECO:0000313" key="3">
    <source>
        <dbReference type="Proteomes" id="UP000054107"/>
    </source>
</evidence>
<dbReference type="Gene3D" id="3.90.226.10">
    <property type="entry name" value="2-enoyl-CoA Hydratase, Chain A, domain 1"/>
    <property type="match status" value="1"/>
</dbReference>
<dbReference type="InterPro" id="IPR014748">
    <property type="entry name" value="Enoyl-CoA_hydra_C"/>
</dbReference>
<keyword evidence="3" id="KW-1185">Reference proteome</keyword>
<dbReference type="Proteomes" id="UP000054107">
    <property type="component" value="Unassembled WGS sequence"/>
</dbReference>
<dbReference type="PANTHER" id="PTHR42964">
    <property type="entry name" value="ENOYL-COA HYDRATASE"/>
    <property type="match status" value="1"/>
</dbReference>
<dbReference type="InterPro" id="IPR001753">
    <property type="entry name" value="Enoyl-CoA_hydra/iso"/>
</dbReference>
<dbReference type="EMBL" id="LN732614">
    <property type="protein sequence ID" value="CEP15719.1"/>
    <property type="molecule type" value="Genomic_DNA"/>
</dbReference>
<dbReference type="STRING" id="35722.A0A0B7NJN3"/>
<evidence type="ECO:0000256" key="1">
    <source>
        <dbReference type="ARBA" id="ARBA00005254"/>
    </source>
</evidence>
<name>A0A0B7NJN3_9FUNG</name>
<dbReference type="OrthoDB" id="448450at2759"/>
<dbReference type="InterPro" id="IPR029045">
    <property type="entry name" value="ClpP/crotonase-like_dom_sf"/>
</dbReference>
<sequence length="275" mass="29924">MSQQKKEDEVLLSVENHVATLTLNRPSKGNALTATMNALLLLYLAQLEKNTDVRVIVLTGAGKFFCTGMDLSMAAASSSSEQDVRASFINGLQVFEALYRFPKPVIARVNGPCLGGGVGLVFTTDIRVVQQDAYFALTEVKRGIIPAIISQYIVPELGAQKTKEYMLTGRRVSATEAQPYLSAVAATAQELDQQVSYYTSMLLESAPGAMSNIKRLVDTVGSGGEAHRAIRIRDGVEKAYVEMMQSEEAAYGIMAFVTKQKADWSAFVKDHNAKL</sequence>
<evidence type="ECO:0008006" key="4">
    <source>
        <dbReference type="Google" id="ProtNLM"/>
    </source>
</evidence>
<gene>
    <name evidence="2" type="primary">PARPA_09959.1 scaffold 39144</name>
</gene>
<reference evidence="2 3" key="1">
    <citation type="submission" date="2014-09" db="EMBL/GenBank/DDBJ databases">
        <authorList>
            <person name="Ellenberger Sabrina"/>
        </authorList>
    </citation>
    <scope>NUCLEOTIDE SEQUENCE [LARGE SCALE GENOMIC DNA]</scope>
    <source>
        <strain evidence="2 3">CBS 412.66</strain>
    </source>
</reference>
<proteinExistence type="inferred from homology"/>
<protein>
    <recommendedName>
        <fullName evidence="4">Enoyl-CoA hydratase</fullName>
    </recommendedName>
</protein>